<feature type="signal peptide" evidence="1">
    <location>
        <begin position="1"/>
        <end position="20"/>
    </location>
</feature>
<reference evidence="2 3" key="1">
    <citation type="journal article" date="2013" name="Int. J. Syst. Evol. Microbiol.">
        <title>Marinoscillum luteum sp. nov., isolated from marine sediment.</title>
        <authorList>
            <person name="Cha I.T."/>
            <person name="Park S.J."/>
            <person name="Kim S.J."/>
            <person name="Kim J.G."/>
            <person name="Jung M.Y."/>
            <person name="Shin K.S."/>
            <person name="Kwon K.K."/>
            <person name="Yang S.H."/>
            <person name="Seo Y.S."/>
            <person name="Rhee S.K."/>
        </authorList>
    </citation>
    <scope>NUCLEOTIDE SEQUENCE [LARGE SCALE GENOMIC DNA]</scope>
    <source>
        <strain evidence="2 3">KCTC 23939</strain>
    </source>
</reference>
<dbReference type="Proteomes" id="UP001610063">
    <property type="component" value="Unassembled WGS sequence"/>
</dbReference>
<name>A0ABW7N744_9BACT</name>
<gene>
    <name evidence="2" type="ORF">ACHKAR_06860</name>
</gene>
<sequence>MKPILLLLLSVMFWSCLESTLDTTDKITDNAINYLGPNHDVGDVPNDSYRIIGITPSQNTWKVIVEYSGGCNEHLFYTWWNGNTTGDNVSVYLFHNSNGDNCEAVVRDTINIDIHAALINSVALEETSVSVINAKSLKRIRVDPYLALLPQGTECLQVVSLLGTSCGDGIWDNQWMLLADTFLTHQKVWFQPVKNSTNVEIRKPEAGSYSIAITLLFGFKYDSSSDATCQSLPEGAIVPVAINCLDKL</sequence>
<evidence type="ECO:0000313" key="2">
    <source>
        <dbReference type="EMBL" id="MFH6983151.1"/>
    </source>
</evidence>
<proteinExistence type="predicted"/>
<evidence type="ECO:0000256" key="1">
    <source>
        <dbReference type="SAM" id="SignalP"/>
    </source>
</evidence>
<feature type="chain" id="PRO_5046638005" description="Lipoprotein" evidence="1">
    <location>
        <begin position="21"/>
        <end position="248"/>
    </location>
</feature>
<accession>A0ABW7N744</accession>
<keyword evidence="3" id="KW-1185">Reference proteome</keyword>
<comment type="caution">
    <text evidence="2">The sequence shown here is derived from an EMBL/GenBank/DDBJ whole genome shotgun (WGS) entry which is preliminary data.</text>
</comment>
<evidence type="ECO:0000313" key="3">
    <source>
        <dbReference type="Proteomes" id="UP001610063"/>
    </source>
</evidence>
<keyword evidence="1" id="KW-0732">Signal</keyword>
<protein>
    <recommendedName>
        <fullName evidence="4">Lipoprotein</fullName>
    </recommendedName>
</protein>
<dbReference type="RefSeq" id="WP_159585555.1">
    <property type="nucleotide sequence ID" value="NZ_JBIPKE010000014.1"/>
</dbReference>
<evidence type="ECO:0008006" key="4">
    <source>
        <dbReference type="Google" id="ProtNLM"/>
    </source>
</evidence>
<dbReference type="EMBL" id="JBIPKE010000014">
    <property type="protein sequence ID" value="MFH6983151.1"/>
    <property type="molecule type" value="Genomic_DNA"/>
</dbReference>
<organism evidence="2 3">
    <name type="scientific">Marinoscillum luteum</name>
    <dbReference type="NCBI Taxonomy" id="861051"/>
    <lineage>
        <taxon>Bacteria</taxon>
        <taxon>Pseudomonadati</taxon>
        <taxon>Bacteroidota</taxon>
        <taxon>Cytophagia</taxon>
        <taxon>Cytophagales</taxon>
        <taxon>Reichenbachiellaceae</taxon>
        <taxon>Marinoscillum</taxon>
    </lineage>
</organism>